<name>A0A8G0LJ44_9HYPO</name>
<gene>
    <name evidence="2" type="ORF">H0G86_010237</name>
</gene>
<proteinExistence type="predicted"/>
<accession>A0A8G0LJ44</accession>
<dbReference type="EMBL" id="CP075868">
    <property type="protein sequence ID" value="QYT03269.1"/>
    <property type="molecule type" value="Genomic_DNA"/>
</dbReference>
<feature type="transmembrane region" description="Helical" evidence="1">
    <location>
        <begin position="29"/>
        <end position="49"/>
    </location>
</feature>
<keyword evidence="1" id="KW-1133">Transmembrane helix</keyword>
<evidence type="ECO:0000313" key="2">
    <source>
        <dbReference type="EMBL" id="QYT03269.1"/>
    </source>
</evidence>
<keyword evidence="3" id="KW-1185">Reference proteome</keyword>
<dbReference type="AlphaFoldDB" id="A0A8G0LJ44"/>
<evidence type="ECO:0000256" key="1">
    <source>
        <dbReference type="SAM" id="Phobius"/>
    </source>
</evidence>
<sequence>MRMRSPLWQLNLTGPEAAPPLAWDMASKVAFHLCCLIFFFSHLLTFFAVSSRSRGYISCEAATKWQRPLVWAEHHCARSATRLALFLIISISVCRVMPFPRRRRW</sequence>
<keyword evidence="1" id="KW-0472">Membrane</keyword>
<organism evidence="2 3">
    <name type="scientific">Trichoderma simmonsii</name>
    <dbReference type="NCBI Taxonomy" id="1491479"/>
    <lineage>
        <taxon>Eukaryota</taxon>
        <taxon>Fungi</taxon>
        <taxon>Dikarya</taxon>
        <taxon>Ascomycota</taxon>
        <taxon>Pezizomycotina</taxon>
        <taxon>Sordariomycetes</taxon>
        <taxon>Hypocreomycetidae</taxon>
        <taxon>Hypocreales</taxon>
        <taxon>Hypocreaceae</taxon>
        <taxon>Trichoderma</taxon>
    </lineage>
</organism>
<protein>
    <submittedName>
        <fullName evidence="2">Uncharacterized protein</fullName>
    </submittedName>
</protein>
<evidence type="ECO:0000313" key="3">
    <source>
        <dbReference type="Proteomes" id="UP000826661"/>
    </source>
</evidence>
<keyword evidence="1" id="KW-0812">Transmembrane</keyword>
<reference evidence="2 3" key="1">
    <citation type="journal article" date="2021" name="BMC Genomics">
        <title>Telomere-to-telomere genome assembly of asparaginase-producing Trichoderma simmonsii.</title>
        <authorList>
            <person name="Chung D."/>
            <person name="Kwon Y.M."/>
            <person name="Yang Y."/>
        </authorList>
    </citation>
    <scope>NUCLEOTIDE SEQUENCE [LARGE SCALE GENOMIC DNA]</scope>
    <source>
        <strain evidence="2 3">GH-Sj1</strain>
    </source>
</reference>
<dbReference type="Proteomes" id="UP000826661">
    <property type="component" value="Chromosome V"/>
</dbReference>